<comment type="caution">
    <text evidence="1">The sequence shown here is derived from an EMBL/GenBank/DDBJ whole genome shotgun (WGS) entry which is preliminary data.</text>
</comment>
<sequence>MPLPPSVLRQFNKAPVNPSEAELHGPYNKLLTIPFPSDSRYTVIPQFCPSSRESPNRTVFVLELKLPSGLRFVSKREIADLQINRQHLRDVTGVWRLSSPDSPRRAQWGLGSFYGKQGNRPVNPPRIAPDPQMVIDVAPVVLWDSDLLVEEGLQRFMAVVNDIKESCHTSECNAAAVTEDSPFEEAAPRRPPAHN</sequence>
<protein>
    <submittedName>
        <fullName evidence="1">Uncharacterized protein</fullName>
    </submittedName>
</protein>
<reference evidence="1" key="1">
    <citation type="submission" date="2021-02" db="EMBL/GenBank/DDBJ databases">
        <authorList>
            <consortium name="DOE Joint Genome Institute"/>
            <person name="Ahrendt S."/>
            <person name="Looney B.P."/>
            <person name="Miyauchi S."/>
            <person name="Morin E."/>
            <person name="Drula E."/>
            <person name="Courty P.E."/>
            <person name="Chicoki N."/>
            <person name="Fauchery L."/>
            <person name="Kohler A."/>
            <person name="Kuo A."/>
            <person name="Labutti K."/>
            <person name="Pangilinan J."/>
            <person name="Lipzen A."/>
            <person name="Riley R."/>
            <person name="Andreopoulos W."/>
            <person name="He G."/>
            <person name="Johnson J."/>
            <person name="Barry K.W."/>
            <person name="Grigoriev I.V."/>
            <person name="Nagy L."/>
            <person name="Hibbett D."/>
            <person name="Henrissat B."/>
            <person name="Matheny P.B."/>
            <person name="Labbe J."/>
            <person name="Martin F."/>
        </authorList>
    </citation>
    <scope>NUCLEOTIDE SEQUENCE</scope>
    <source>
        <strain evidence="1">EC-137</strain>
    </source>
</reference>
<evidence type="ECO:0000313" key="2">
    <source>
        <dbReference type="Proteomes" id="UP000814128"/>
    </source>
</evidence>
<proteinExistence type="predicted"/>
<accession>A0ACB8QTU0</accession>
<name>A0ACB8QTU0_9AGAM</name>
<organism evidence="1 2">
    <name type="scientific">Vararia minispora EC-137</name>
    <dbReference type="NCBI Taxonomy" id="1314806"/>
    <lineage>
        <taxon>Eukaryota</taxon>
        <taxon>Fungi</taxon>
        <taxon>Dikarya</taxon>
        <taxon>Basidiomycota</taxon>
        <taxon>Agaricomycotina</taxon>
        <taxon>Agaricomycetes</taxon>
        <taxon>Russulales</taxon>
        <taxon>Lachnocladiaceae</taxon>
        <taxon>Vararia</taxon>
    </lineage>
</organism>
<reference evidence="1" key="2">
    <citation type="journal article" date="2022" name="New Phytol.">
        <title>Evolutionary transition to the ectomycorrhizal habit in the genomes of a hyperdiverse lineage of mushroom-forming fungi.</title>
        <authorList>
            <person name="Looney B."/>
            <person name="Miyauchi S."/>
            <person name="Morin E."/>
            <person name="Drula E."/>
            <person name="Courty P.E."/>
            <person name="Kohler A."/>
            <person name="Kuo A."/>
            <person name="LaButti K."/>
            <person name="Pangilinan J."/>
            <person name="Lipzen A."/>
            <person name="Riley R."/>
            <person name="Andreopoulos W."/>
            <person name="He G."/>
            <person name="Johnson J."/>
            <person name="Nolan M."/>
            <person name="Tritt A."/>
            <person name="Barry K.W."/>
            <person name="Grigoriev I.V."/>
            <person name="Nagy L.G."/>
            <person name="Hibbett D."/>
            <person name="Henrissat B."/>
            <person name="Matheny P.B."/>
            <person name="Labbe J."/>
            <person name="Martin F.M."/>
        </authorList>
    </citation>
    <scope>NUCLEOTIDE SEQUENCE</scope>
    <source>
        <strain evidence="1">EC-137</strain>
    </source>
</reference>
<keyword evidence="2" id="KW-1185">Reference proteome</keyword>
<dbReference type="EMBL" id="MU273490">
    <property type="protein sequence ID" value="KAI0035082.1"/>
    <property type="molecule type" value="Genomic_DNA"/>
</dbReference>
<gene>
    <name evidence="1" type="ORF">K488DRAFT_83414</name>
</gene>
<dbReference type="Proteomes" id="UP000814128">
    <property type="component" value="Unassembled WGS sequence"/>
</dbReference>
<evidence type="ECO:0000313" key="1">
    <source>
        <dbReference type="EMBL" id="KAI0035082.1"/>
    </source>
</evidence>